<feature type="non-terminal residue" evidence="7">
    <location>
        <position position="83"/>
    </location>
</feature>
<dbReference type="GeneID" id="63689575"/>
<dbReference type="Pfam" id="PF01185">
    <property type="entry name" value="Hydrophobin"/>
    <property type="match status" value="1"/>
</dbReference>
<dbReference type="SMART" id="SM00075">
    <property type="entry name" value="HYDRO"/>
    <property type="match status" value="1"/>
</dbReference>
<evidence type="ECO:0000256" key="6">
    <source>
        <dbReference type="RuleBase" id="RU365009"/>
    </source>
</evidence>
<dbReference type="HOGENOM" id="CLU_105134_2_2_1"/>
<evidence type="ECO:0000313" key="7">
    <source>
        <dbReference type="EMBL" id="EJU04183.1"/>
    </source>
</evidence>
<reference evidence="7 8" key="1">
    <citation type="journal article" date="2012" name="Science">
        <title>The Paleozoic origin of enzymatic lignin decomposition reconstructed from 31 fungal genomes.</title>
        <authorList>
            <person name="Floudas D."/>
            <person name="Binder M."/>
            <person name="Riley R."/>
            <person name="Barry K."/>
            <person name="Blanchette R.A."/>
            <person name="Henrissat B."/>
            <person name="Martinez A.T."/>
            <person name="Otillar R."/>
            <person name="Spatafora J.W."/>
            <person name="Yadav J.S."/>
            <person name="Aerts A."/>
            <person name="Benoit I."/>
            <person name="Boyd A."/>
            <person name="Carlson A."/>
            <person name="Copeland A."/>
            <person name="Coutinho P.M."/>
            <person name="de Vries R.P."/>
            <person name="Ferreira P."/>
            <person name="Findley K."/>
            <person name="Foster B."/>
            <person name="Gaskell J."/>
            <person name="Glotzer D."/>
            <person name="Gorecki P."/>
            <person name="Heitman J."/>
            <person name="Hesse C."/>
            <person name="Hori C."/>
            <person name="Igarashi K."/>
            <person name="Jurgens J.A."/>
            <person name="Kallen N."/>
            <person name="Kersten P."/>
            <person name="Kohler A."/>
            <person name="Kuees U."/>
            <person name="Kumar T.K.A."/>
            <person name="Kuo A."/>
            <person name="LaButti K."/>
            <person name="Larrondo L.F."/>
            <person name="Lindquist E."/>
            <person name="Ling A."/>
            <person name="Lombard V."/>
            <person name="Lucas S."/>
            <person name="Lundell T."/>
            <person name="Martin R."/>
            <person name="McLaughlin D.J."/>
            <person name="Morgenstern I."/>
            <person name="Morin E."/>
            <person name="Murat C."/>
            <person name="Nagy L.G."/>
            <person name="Nolan M."/>
            <person name="Ohm R.A."/>
            <person name="Patyshakuliyeva A."/>
            <person name="Rokas A."/>
            <person name="Ruiz-Duenas F.J."/>
            <person name="Sabat G."/>
            <person name="Salamov A."/>
            <person name="Samejima M."/>
            <person name="Schmutz J."/>
            <person name="Slot J.C."/>
            <person name="St John F."/>
            <person name="Stenlid J."/>
            <person name="Sun H."/>
            <person name="Sun S."/>
            <person name="Syed K."/>
            <person name="Tsang A."/>
            <person name="Wiebenga A."/>
            <person name="Young D."/>
            <person name="Pisabarro A."/>
            <person name="Eastwood D.C."/>
            <person name="Martin F."/>
            <person name="Cullen D."/>
            <person name="Grigoriev I.V."/>
            <person name="Hibbett D.S."/>
        </authorList>
    </citation>
    <scope>NUCLEOTIDE SEQUENCE [LARGE SCALE GENOMIC DNA]</scope>
    <source>
        <strain evidence="7 8">DJM-731 SS1</strain>
    </source>
</reference>
<comment type="subcellular location">
    <subcellularLocation>
        <location evidence="1 6">Secreted</location>
        <location evidence="1 6">Cell wall</location>
    </subcellularLocation>
</comment>
<dbReference type="STRING" id="1858805.M5GFK3"/>
<gene>
    <name evidence="7" type="ORF">DACRYDRAFT_41919</name>
</gene>
<dbReference type="GO" id="GO:0005199">
    <property type="term" value="F:structural constituent of cell wall"/>
    <property type="evidence" value="ECO:0007669"/>
    <property type="project" value="InterPro"/>
</dbReference>
<keyword evidence="6" id="KW-0732">Signal</keyword>
<evidence type="ECO:0000256" key="1">
    <source>
        <dbReference type="ARBA" id="ARBA00004191"/>
    </source>
</evidence>
<evidence type="ECO:0000256" key="5">
    <source>
        <dbReference type="ARBA" id="ARBA00023157"/>
    </source>
</evidence>
<keyword evidence="3 6" id="KW-0134">Cell wall</keyword>
<feature type="non-terminal residue" evidence="7">
    <location>
        <position position="1"/>
    </location>
</feature>
<protein>
    <recommendedName>
        <fullName evidence="6">Hydrophobin</fullName>
    </recommendedName>
</protein>
<evidence type="ECO:0000256" key="4">
    <source>
        <dbReference type="ARBA" id="ARBA00022525"/>
    </source>
</evidence>
<dbReference type="AlphaFoldDB" id="M5GFK3"/>
<dbReference type="CDD" id="cd23507">
    <property type="entry name" value="hydrophobin_I"/>
    <property type="match status" value="1"/>
</dbReference>
<name>M5GFK3_DACPD</name>
<dbReference type="OrthoDB" id="4225815at2759"/>
<dbReference type="EMBL" id="JH795858">
    <property type="protein sequence ID" value="EJU04183.1"/>
    <property type="molecule type" value="Genomic_DNA"/>
</dbReference>
<dbReference type="RefSeq" id="XP_040631077.1">
    <property type="nucleotide sequence ID" value="XM_040774513.1"/>
</dbReference>
<dbReference type="InterPro" id="IPR001338">
    <property type="entry name" value="Class_I_Hydrophobin"/>
</dbReference>
<organism evidence="7 8">
    <name type="scientific">Dacryopinax primogenitus (strain DJM 731)</name>
    <name type="common">Brown rot fungus</name>
    <dbReference type="NCBI Taxonomy" id="1858805"/>
    <lineage>
        <taxon>Eukaryota</taxon>
        <taxon>Fungi</taxon>
        <taxon>Dikarya</taxon>
        <taxon>Basidiomycota</taxon>
        <taxon>Agaricomycotina</taxon>
        <taxon>Dacrymycetes</taxon>
        <taxon>Dacrymycetales</taxon>
        <taxon>Dacrymycetaceae</taxon>
        <taxon>Dacryopinax</taxon>
    </lineage>
</organism>
<dbReference type="OMA" id="TTVCCEN"/>
<keyword evidence="5 6" id="KW-1015">Disulfide bond</keyword>
<dbReference type="Proteomes" id="UP000030653">
    <property type="component" value="Unassembled WGS sequence"/>
</dbReference>
<keyword evidence="8" id="KW-1185">Reference proteome</keyword>
<dbReference type="GO" id="GO:0009277">
    <property type="term" value="C:fungal-type cell wall"/>
    <property type="evidence" value="ECO:0007669"/>
    <property type="project" value="InterPro"/>
</dbReference>
<keyword evidence="4 6" id="KW-0964">Secreted</keyword>
<evidence type="ECO:0000256" key="2">
    <source>
        <dbReference type="ARBA" id="ARBA00010446"/>
    </source>
</evidence>
<evidence type="ECO:0000256" key="3">
    <source>
        <dbReference type="ARBA" id="ARBA00022512"/>
    </source>
</evidence>
<accession>M5GFK3</accession>
<sequence>CNVAGQHCCNQLIQHQSSTANLIFSILRLDSSTQPDSGSSLGIDCSPLGSIASGETCNAIPVCCSGDQTYNGLVNVGCSPISL</sequence>
<proteinExistence type="inferred from homology"/>
<comment type="similarity">
    <text evidence="2 6">Belongs to the fungal hydrophobin family.</text>
</comment>
<evidence type="ECO:0000313" key="8">
    <source>
        <dbReference type="Proteomes" id="UP000030653"/>
    </source>
</evidence>